<dbReference type="Gramene" id="rna-AYBTSS11_LOCUS11009">
    <property type="protein sequence ID" value="CAJ1942765.1"/>
    <property type="gene ID" value="gene-AYBTSS11_LOCUS11009"/>
</dbReference>
<evidence type="ECO:0000313" key="11">
    <source>
        <dbReference type="Proteomes" id="UP001189624"/>
    </source>
</evidence>
<keyword evidence="4" id="KW-0964">Secreted</keyword>
<reference evidence="10" key="1">
    <citation type="submission" date="2023-10" db="EMBL/GenBank/DDBJ databases">
        <authorList>
            <person name="Domelevo Entfellner J.-B."/>
        </authorList>
    </citation>
    <scope>NUCLEOTIDE SEQUENCE</scope>
</reference>
<organism evidence="10 11">
    <name type="scientific">Sphenostylis stenocarpa</name>
    <dbReference type="NCBI Taxonomy" id="92480"/>
    <lineage>
        <taxon>Eukaryota</taxon>
        <taxon>Viridiplantae</taxon>
        <taxon>Streptophyta</taxon>
        <taxon>Embryophyta</taxon>
        <taxon>Tracheophyta</taxon>
        <taxon>Spermatophyta</taxon>
        <taxon>Magnoliopsida</taxon>
        <taxon>eudicotyledons</taxon>
        <taxon>Gunneridae</taxon>
        <taxon>Pentapetalae</taxon>
        <taxon>rosids</taxon>
        <taxon>fabids</taxon>
        <taxon>Fabales</taxon>
        <taxon>Fabaceae</taxon>
        <taxon>Papilionoideae</taxon>
        <taxon>50 kb inversion clade</taxon>
        <taxon>NPAAA clade</taxon>
        <taxon>indigoferoid/millettioid clade</taxon>
        <taxon>Phaseoleae</taxon>
        <taxon>Sphenostylis</taxon>
    </lineage>
</organism>
<feature type="region of interest" description="Disordered" evidence="8">
    <location>
        <begin position="48"/>
        <end position="80"/>
    </location>
</feature>
<dbReference type="GO" id="GO:1901371">
    <property type="term" value="P:regulation of leaf morphogenesis"/>
    <property type="evidence" value="ECO:0007669"/>
    <property type="project" value="TreeGrafter"/>
</dbReference>
<dbReference type="GO" id="GO:0048046">
    <property type="term" value="C:apoplast"/>
    <property type="evidence" value="ECO:0007669"/>
    <property type="project" value="UniProtKB-SubCell"/>
</dbReference>
<evidence type="ECO:0000256" key="4">
    <source>
        <dbReference type="ARBA" id="ARBA00022525"/>
    </source>
</evidence>
<dbReference type="GO" id="GO:0048364">
    <property type="term" value="P:root development"/>
    <property type="evidence" value="ECO:0007669"/>
    <property type="project" value="InterPro"/>
</dbReference>
<dbReference type="AlphaFoldDB" id="A0AA86SXX8"/>
<dbReference type="Proteomes" id="UP001189624">
    <property type="component" value="Chromosome 3"/>
</dbReference>
<dbReference type="GO" id="GO:2000280">
    <property type="term" value="P:regulation of root development"/>
    <property type="evidence" value="ECO:0007669"/>
    <property type="project" value="TreeGrafter"/>
</dbReference>
<dbReference type="GO" id="GO:0006995">
    <property type="term" value="P:cellular response to nitrogen starvation"/>
    <property type="evidence" value="ECO:0007669"/>
    <property type="project" value="UniProtKB-ARBA"/>
</dbReference>
<accession>A0AA86SXX8</accession>
<dbReference type="GO" id="GO:1902025">
    <property type="term" value="P:nitrate import"/>
    <property type="evidence" value="ECO:0007669"/>
    <property type="project" value="TreeGrafter"/>
</dbReference>
<dbReference type="GO" id="GO:0005179">
    <property type="term" value="F:hormone activity"/>
    <property type="evidence" value="ECO:0007669"/>
    <property type="project" value="UniProtKB-KW"/>
</dbReference>
<feature type="compositionally biased region" description="Basic and acidic residues" evidence="8">
    <location>
        <begin position="110"/>
        <end position="123"/>
    </location>
</feature>
<keyword evidence="7" id="KW-0379">Hydroxylation</keyword>
<name>A0AA86SXX8_9FABA</name>
<evidence type="ECO:0000256" key="2">
    <source>
        <dbReference type="ARBA" id="ARBA00008963"/>
    </source>
</evidence>
<evidence type="ECO:0000256" key="3">
    <source>
        <dbReference type="ARBA" id="ARBA00022523"/>
    </source>
</evidence>
<comment type="similarity">
    <text evidence="2">Belongs to the C-terminally encoded plant signaling peptide (CEP) family.</text>
</comment>
<evidence type="ECO:0000256" key="7">
    <source>
        <dbReference type="ARBA" id="ARBA00023278"/>
    </source>
</evidence>
<gene>
    <name evidence="10" type="ORF">AYBTSS11_LOCUS11009</name>
</gene>
<evidence type="ECO:0000256" key="8">
    <source>
        <dbReference type="SAM" id="MobiDB-lite"/>
    </source>
</evidence>
<keyword evidence="5" id="KW-0372">Hormone</keyword>
<evidence type="ECO:0000256" key="5">
    <source>
        <dbReference type="ARBA" id="ARBA00022702"/>
    </source>
</evidence>
<keyword evidence="6 9" id="KW-0732">Signal</keyword>
<evidence type="ECO:0000313" key="10">
    <source>
        <dbReference type="EMBL" id="CAJ1942765.1"/>
    </source>
</evidence>
<dbReference type="PANTHER" id="PTHR33348">
    <property type="entry name" value="PRECURSOR OF CEP5"/>
    <property type="match status" value="1"/>
</dbReference>
<dbReference type="PANTHER" id="PTHR33348:SF44">
    <property type="entry name" value="PRECURSOR OF CEP6"/>
    <property type="match status" value="1"/>
</dbReference>
<sequence length="156" mass="16746">MVIMGKFQYFAVFVALATCHNFLPSHAWQGNKGNEPAFPAKQTYRVAEKSPQPLKASVSNVPAPTSEKKEDSTVTPKNGVGSFGYSVAAYTNAFRPTTPGNSPGVGHRKFAPEDKDMKAKEVVHSPNVKYVTEGTTNGFKPTNPGHSPGVGHSQQN</sequence>
<feature type="chain" id="PRO_5041665550" evidence="9">
    <location>
        <begin position="28"/>
        <end position="156"/>
    </location>
</feature>
<feature type="signal peptide" evidence="9">
    <location>
        <begin position="1"/>
        <end position="27"/>
    </location>
</feature>
<keyword evidence="3" id="KW-0052">Apoplast</keyword>
<evidence type="ECO:0000256" key="6">
    <source>
        <dbReference type="ARBA" id="ARBA00022729"/>
    </source>
</evidence>
<dbReference type="EMBL" id="OY731400">
    <property type="protein sequence ID" value="CAJ1942765.1"/>
    <property type="molecule type" value="Genomic_DNA"/>
</dbReference>
<evidence type="ECO:0000256" key="9">
    <source>
        <dbReference type="SAM" id="SignalP"/>
    </source>
</evidence>
<protein>
    <submittedName>
        <fullName evidence="10">Uncharacterized protein</fullName>
    </submittedName>
</protein>
<evidence type="ECO:0000256" key="1">
    <source>
        <dbReference type="ARBA" id="ARBA00004271"/>
    </source>
</evidence>
<dbReference type="InterPro" id="IPR033250">
    <property type="entry name" value="CEP"/>
</dbReference>
<proteinExistence type="inferred from homology"/>
<keyword evidence="11" id="KW-1185">Reference proteome</keyword>
<comment type="subcellular location">
    <subcellularLocation>
        <location evidence="1">Secreted</location>
        <location evidence="1">Extracellular space</location>
        <location evidence="1">Apoplast</location>
    </subcellularLocation>
</comment>
<feature type="region of interest" description="Disordered" evidence="8">
    <location>
        <begin position="94"/>
        <end position="156"/>
    </location>
</feature>